<name>A0ABQ3ATX4_9GAMM</name>
<dbReference type="Gene3D" id="2.60.450.10">
    <property type="entry name" value="Lipopolysaccharide (LPS) transport protein A like domain"/>
    <property type="match status" value="1"/>
</dbReference>
<evidence type="ECO:0000259" key="5">
    <source>
        <dbReference type="Pfam" id="PF03968"/>
    </source>
</evidence>
<dbReference type="InterPro" id="IPR005653">
    <property type="entry name" value="OstA-like_N"/>
</dbReference>
<evidence type="ECO:0000256" key="2">
    <source>
        <dbReference type="ARBA" id="ARBA00022729"/>
    </source>
</evidence>
<comment type="caution">
    <text evidence="6">The sequence shown here is derived from an EMBL/GenBank/DDBJ whole genome shotgun (WGS) entry which is preliminary data.</text>
</comment>
<evidence type="ECO:0000313" key="6">
    <source>
        <dbReference type="EMBL" id="GGY63906.1"/>
    </source>
</evidence>
<feature type="region of interest" description="Disordered" evidence="4">
    <location>
        <begin position="49"/>
        <end position="73"/>
    </location>
</feature>
<evidence type="ECO:0000256" key="4">
    <source>
        <dbReference type="SAM" id="MobiDB-lite"/>
    </source>
</evidence>
<keyword evidence="3" id="KW-0574">Periplasm</keyword>
<keyword evidence="1" id="KW-0813">Transport</keyword>
<evidence type="ECO:0000313" key="7">
    <source>
        <dbReference type="Proteomes" id="UP000619761"/>
    </source>
</evidence>
<dbReference type="PANTHER" id="PTHR36504:SF1">
    <property type="entry name" value="LIPOPOLYSACCHARIDE EXPORT SYSTEM PROTEIN LPTA"/>
    <property type="match status" value="1"/>
</dbReference>
<evidence type="ECO:0000256" key="3">
    <source>
        <dbReference type="ARBA" id="ARBA00022764"/>
    </source>
</evidence>
<evidence type="ECO:0000256" key="1">
    <source>
        <dbReference type="ARBA" id="ARBA00022448"/>
    </source>
</evidence>
<gene>
    <name evidence="6" type="ORF">GCM10011613_04540</name>
</gene>
<accession>A0ABQ3ATX4</accession>
<reference evidence="7" key="1">
    <citation type="journal article" date="2019" name="Int. J. Syst. Evol. Microbiol.">
        <title>The Global Catalogue of Microorganisms (GCM) 10K type strain sequencing project: providing services to taxonomists for standard genome sequencing and annotation.</title>
        <authorList>
            <consortium name="The Broad Institute Genomics Platform"/>
            <consortium name="The Broad Institute Genome Sequencing Center for Infectious Disease"/>
            <person name="Wu L."/>
            <person name="Ma J."/>
        </authorList>
    </citation>
    <scope>NUCLEOTIDE SEQUENCE [LARGE SCALE GENOMIC DNA]</scope>
    <source>
        <strain evidence="7">KCTC 32239</strain>
    </source>
</reference>
<keyword evidence="2" id="KW-0732">Signal</keyword>
<sequence>MPDDKNQSLRISADKQEIDLKQGVVIYSGDVKLIQGTLEITAQKIHVRKDKDQEEESFTAEGSPAHYQQQPEAGKPIIHAEAGTIHYNVKTEQLVLDKNVSIEQNGSVTKAGHVDYDIKSQTAKFSGTGRVETVIPAKPEKKE</sequence>
<keyword evidence="7" id="KW-1185">Reference proteome</keyword>
<dbReference type="NCBIfam" id="TIGR03002">
    <property type="entry name" value="outer_YhbN_LptA"/>
    <property type="match status" value="1"/>
</dbReference>
<dbReference type="InterPro" id="IPR052037">
    <property type="entry name" value="LPS_export_LptA"/>
</dbReference>
<organism evidence="6 7">
    <name type="scientific">Cellvibrio zantedeschiae</name>
    <dbReference type="NCBI Taxonomy" id="1237077"/>
    <lineage>
        <taxon>Bacteria</taxon>
        <taxon>Pseudomonadati</taxon>
        <taxon>Pseudomonadota</taxon>
        <taxon>Gammaproteobacteria</taxon>
        <taxon>Cellvibrionales</taxon>
        <taxon>Cellvibrionaceae</taxon>
        <taxon>Cellvibrio</taxon>
    </lineage>
</organism>
<feature type="domain" description="Organic solvent tolerance-like N-terminal" evidence="5">
    <location>
        <begin position="11"/>
        <end position="121"/>
    </location>
</feature>
<dbReference type="InterPro" id="IPR014340">
    <property type="entry name" value="LptA"/>
</dbReference>
<dbReference type="Proteomes" id="UP000619761">
    <property type="component" value="Unassembled WGS sequence"/>
</dbReference>
<protein>
    <recommendedName>
        <fullName evidence="5">Organic solvent tolerance-like N-terminal domain-containing protein</fullName>
    </recommendedName>
</protein>
<dbReference type="EMBL" id="BMYZ01000001">
    <property type="protein sequence ID" value="GGY63906.1"/>
    <property type="molecule type" value="Genomic_DNA"/>
</dbReference>
<dbReference type="PANTHER" id="PTHR36504">
    <property type="entry name" value="LIPOPOLYSACCHARIDE EXPORT SYSTEM PROTEIN LPTA"/>
    <property type="match status" value="1"/>
</dbReference>
<proteinExistence type="predicted"/>
<dbReference type="Pfam" id="PF03968">
    <property type="entry name" value="LptD_N"/>
    <property type="match status" value="1"/>
</dbReference>